<feature type="compositionally biased region" description="Basic and acidic residues" evidence="1">
    <location>
        <begin position="33"/>
        <end position="51"/>
    </location>
</feature>
<dbReference type="AlphaFoldDB" id="A0A7S1KQA9"/>
<feature type="compositionally biased region" description="Polar residues" evidence="1">
    <location>
        <begin position="57"/>
        <end position="68"/>
    </location>
</feature>
<gene>
    <name evidence="2" type="ORF">PCOS0759_LOCUS5055</name>
</gene>
<sequence length="569" mass="64299">MSSAGSTSVPVHRNTPLSSEKDLHYGNNGGGHVAKEEATPSEHSSTKEQHPRVFPGGNTTNPQHPSSGHYSLPLTLSWRQRYSLDLLFKLQYLQSNASDPSLTLVGPQQQHAVGTSSDMASSSSSSLSSSQSSISESSNSTNPYFLHLSKILTEMLLVIEHSNIEEDLKFEFFEKHVPVGGVVERRKRPSHRSKRRTSSFLLHKHHTQTHLVQNGTTTTHHPIKTKKDLNNYIFSQHKNLKGKFQNSPGGCEYCGTKYLLGKGYHTCRICLVTICRKGCTKNVPFCEFYSKHEQKGAPDSSVFSVPVCTRCEEGIRKHHYPVVRNCLKHLRKLNETIAVSIESYLDLKFNLSEQVDSHVKRSWTMVREWLQDVKARVTSNTWLYLQWNPAKAILFYFSSILLIENQVVCVVFGLAYVLKQEVSEELLKKMKQEASNSGSSNNLIPTYFHRDLLSEKQNFRAVKKQLGLLNDTTKTSSKRVYEPVLASLISKEWMLKELHESAIESLIASTSEMVEKMSHLSASDVLLQTKGITNAMQSYCLKNSPKSDLHLNLVKLEKIDSEDFLFELL</sequence>
<feature type="compositionally biased region" description="Polar residues" evidence="1">
    <location>
        <begin position="103"/>
        <end position="115"/>
    </location>
</feature>
<feature type="compositionally biased region" description="Low complexity" evidence="1">
    <location>
        <begin position="116"/>
        <end position="139"/>
    </location>
</feature>
<dbReference type="EMBL" id="HBGD01006077">
    <property type="protein sequence ID" value="CAD9081815.1"/>
    <property type="molecule type" value="Transcribed_RNA"/>
</dbReference>
<feature type="region of interest" description="Disordered" evidence="1">
    <location>
        <begin position="1"/>
        <end position="68"/>
    </location>
</feature>
<reference evidence="2" key="1">
    <citation type="submission" date="2021-01" db="EMBL/GenBank/DDBJ databases">
        <authorList>
            <person name="Corre E."/>
            <person name="Pelletier E."/>
            <person name="Niang G."/>
            <person name="Scheremetjew M."/>
            <person name="Finn R."/>
            <person name="Kale V."/>
            <person name="Holt S."/>
            <person name="Cochrane G."/>
            <person name="Meng A."/>
            <person name="Brown T."/>
            <person name="Cohen L."/>
        </authorList>
    </citation>
    <scope>NUCLEOTIDE SEQUENCE</scope>
    <source>
        <strain evidence="2">WS</strain>
    </source>
</reference>
<organism evidence="2">
    <name type="scientific">Percolomonas cosmopolitus</name>
    <dbReference type="NCBI Taxonomy" id="63605"/>
    <lineage>
        <taxon>Eukaryota</taxon>
        <taxon>Discoba</taxon>
        <taxon>Heterolobosea</taxon>
        <taxon>Tetramitia</taxon>
        <taxon>Eutetramitia</taxon>
        <taxon>Percolomonadidae</taxon>
        <taxon>Percolomonas</taxon>
    </lineage>
</organism>
<proteinExistence type="predicted"/>
<accession>A0A7S1KQA9</accession>
<evidence type="ECO:0000313" key="2">
    <source>
        <dbReference type="EMBL" id="CAD9081815.1"/>
    </source>
</evidence>
<feature type="region of interest" description="Disordered" evidence="1">
    <location>
        <begin position="103"/>
        <end position="139"/>
    </location>
</feature>
<name>A0A7S1KQA9_9EUKA</name>
<evidence type="ECO:0000256" key="1">
    <source>
        <dbReference type="SAM" id="MobiDB-lite"/>
    </source>
</evidence>
<protein>
    <submittedName>
        <fullName evidence="2">Uncharacterized protein</fullName>
    </submittedName>
</protein>